<dbReference type="InterPro" id="IPR036265">
    <property type="entry name" value="HIT-like_sf"/>
</dbReference>
<comment type="caution">
    <text evidence="1">The sequence shown here is derived from an EMBL/GenBank/DDBJ whole genome shotgun (WGS) entry which is preliminary data.</text>
</comment>
<proteinExistence type="predicted"/>
<accession>A0A2S7RWF2</accession>
<evidence type="ECO:0008006" key="3">
    <source>
        <dbReference type="Google" id="ProtNLM"/>
    </source>
</evidence>
<dbReference type="RefSeq" id="WP_104871212.1">
    <property type="nucleotide sequence ID" value="NZ_PUAP01000016.1"/>
</dbReference>
<dbReference type="AlphaFoldDB" id="A0A2S7RWF2"/>
<organism evidence="1 2">
    <name type="scientific">Enterococcus mundtii</name>
    <dbReference type="NCBI Taxonomy" id="53346"/>
    <lineage>
        <taxon>Bacteria</taxon>
        <taxon>Bacillati</taxon>
        <taxon>Bacillota</taxon>
        <taxon>Bacilli</taxon>
        <taxon>Lactobacillales</taxon>
        <taxon>Enterococcaceae</taxon>
        <taxon>Enterococcus</taxon>
    </lineage>
</organism>
<evidence type="ECO:0000313" key="2">
    <source>
        <dbReference type="Proteomes" id="UP000237934"/>
    </source>
</evidence>
<protein>
    <recommendedName>
        <fullName evidence="3">HIT domain-containing protein</fullName>
    </recommendedName>
</protein>
<gene>
    <name evidence="1" type="ORF">CUS89_04540</name>
</gene>
<reference evidence="1 2" key="1">
    <citation type="journal article" date="2018" name="Pathog. Dis.">
        <title>Whole-genome sequencing based characterization of antimicrobial resistance in Enterococcus.</title>
        <authorList>
            <person name="Tyson G."/>
        </authorList>
    </citation>
    <scope>NUCLEOTIDE SEQUENCE [LARGE SCALE GENOMIC DNA]</scope>
    <source>
        <strain evidence="1 2">CVM N55263</strain>
    </source>
</reference>
<evidence type="ECO:0000313" key="1">
    <source>
        <dbReference type="EMBL" id="PQF24263.1"/>
    </source>
</evidence>
<dbReference type="Proteomes" id="UP000237934">
    <property type="component" value="Unassembled WGS sequence"/>
</dbReference>
<dbReference type="SUPFAM" id="SSF54197">
    <property type="entry name" value="HIT-like"/>
    <property type="match status" value="1"/>
</dbReference>
<dbReference type="Gene3D" id="3.30.428.10">
    <property type="entry name" value="HIT-like"/>
    <property type="match status" value="1"/>
</dbReference>
<name>A0A2S7RWF2_ENTMU</name>
<sequence length="207" mass="24577">MQNKMIDFCTFCSQEEDKIYIKTENFTVWLSIGQIVEGYSLIMPNDHYHCIGAMPDIFQKEYLQLKEKVRNLLTKYYGACIFYEHGRVGYCNVQPGEQLCYHGHLHAVPIAIDLLESFKADGLFPIELEDDREFFKAYMEYGHYLYYEDVTSRKFLVPITQPLQRQYLRFLTAIKIGRPELANWQEYPEWNKFYSAKKKLTIGENDE</sequence>
<dbReference type="EMBL" id="PUAP01000016">
    <property type="protein sequence ID" value="PQF24263.1"/>
    <property type="molecule type" value="Genomic_DNA"/>
</dbReference>